<evidence type="ECO:0000313" key="3">
    <source>
        <dbReference type="Proteomes" id="UP000005307"/>
    </source>
</evidence>
<keyword evidence="3" id="KW-1185">Reference proteome</keyword>
<feature type="signal peptide" evidence="1">
    <location>
        <begin position="1"/>
        <end position="25"/>
    </location>
</feature>
<dbReference type="eggNOG" id="COG2968">
    <property type="taxonomic scope" value="Bacteria"/>
</dbReference>
<accession>M9R6C1</accession>
<dbReference type="Proteomes" id="UP000005307">
    <property type="component" value="Chromosome"/>
</dbReference>
<dbReference type="PANTHER" id="PTHR34387:SF1">
    <property type="entry name" value="PERIPLASMIC IMMUNOGENIC PROTEIN"/>
    <property type="match status" value="1"/>
</dbReference>
<evidence type="ECO:0000256" key="1">
    <source>
        <dbReference type="SAM" id="SignalP"/>
    </source>
</evidence>
<dbReference type="HOGENOM" id="CLU_080344_2_0_5"/>
<organism evidence="2 3">
    <name type="scientific">Octadecabacter antarcticus 307</name>
    <dbReference type="NCBI Taxonomy" id="391626"/>
    <lineage>
        <taxon>Bacteria</taxon>
        <taxon>Pseudomonadati</taxon>
        <taxon>Pseudomonadota</taxon>
        <taxon>Alphaproteobacteria</taxon>
        <taxon>Rhodobacterales</taxon>
        <taxon>Roseobacteraceae</taxon>
        <taxon>Octadecabacter</taxon>
    </lineage>
</organism>
<name>M9R6C1_9RHOB</name>
<dbReference type="Pfam" id="PF04402">
    <property type="entry name" value="SIMPL"/>
    <property type="match status" value="1"/>
</dbReference>
<dbReference type="AlphaFoldDB" id="M9R6C1"/>
<dbReference type="InterPro" id="IPR007497">
    <property type="entry name" value="SIMPL/DUF541"/>
</dbReference>
<dbReference type="EMBL" id="CP003740">
    <property type="protein sequence ID" value="AGI67313.1"/>
    <property type="molecule type" value="Genomic_DNA"/>
</dbReference>
<protein>
    <submittedName>
        <fullName evidence="2">Uncharacterized protein</fullName>
    </submittedName>
</protein>
<sequence length="238" mass="24376">MRPFIGFGLLSVTLVLAAMSAPVAAQDRTITVTGRGEISVEPDMATVVIGVQAEAEVAANALDIASASTAAILATLDGEGIAVEDIRSGAIRLNPRYSQSALSSGTQITGYQAINSVEVKVTDLVRLGGLLAAVVGDAANRLDGVQFGLIDPAVATDEARKRAVAEGARLAQLYGDAAGVSLGELMMLTEGGSGGYRMVEVSPVVAMDMSSSPQYDVPFAAGKIEMNASITLVYAIAE</sequence>
<proteinExistence type="predicted"/>
<dbReference type="InterPro" id="IPR052022">
    <property type="entry name" value="26kDa_periplasmic_antigen"/>
</dbReference>
<dbReference type="STRING" id="391626.OAN307_c16410"/>
<dbReference type="RefSeq" id="WP_015499348.1">
    <property type="nucleotide sequence ID" value="NC_020911.1"/>
</dbReference>
<dbReference type="GO" id="GO:0006974">
    <property type="term" value="P:DNA damage response"/>
    <property type="evidence" value="ECO:0007669"/>
    <property type="project" value="TreeGrafter"/>
</dbReference>
<feature type="chain" id="PRO_5004102555" evidence="1">
    <location>
        <begin position="26"/>
        <end position="238"/>
    </location>
</feature>
<evidence type="ECO:0000313" key="2">
    <source>
        <dbReference type="EMBL" id="AGI67313.1"/>
    </source>
</evidence>
<dbReference type="Gene3D" id="3.30.70.2970">
    <property type="entry name" value="Protein of unknown function (DUF541), domain 2"/>
    <property type="match status" value="1"/>
</dbReference>
<gene>
    <name evidence="2" type="ORF">OAN307_c16410</name>
</gene>
<dbReference type="OrthoDB" id="9813144at2"/>
<dbReference type="KEGG" id="oat:OAN307_c16410"/>
<keyword evidence="1" id="KW-0732">Signal</keyword>
<reference evidence="2 3" key="1">
    <citation type="journal article" date="2013" name="PLoS ONE">
        <title>Poles Apart: Arctic and Antarctic Octadecabacter strains Share High Genome Plasticity and a New Type of Xanthorhodopsin.</title>
        <authorList>
            <person name="Vollmers J."/>
            <person name="Voget S."/>
            <person name="Dietrich S."/>
            <person name="Gollnow K."/>
            <person name="Smits M."/>
            <person name="Meyer K."/>
            <person name="Brinkhoff T."/>
            <person name="Simon M."/>
            <person name="Daniel R."/>
        </authorList>
    </citation>
    <scope>NUCLEOTIDE SEQUENCE [LARGE SCALE GENOMIC DNA]</scope>
    <source>
        <strain evidence="2 3">307</strain>
    </source>
</reference>
<dbReference type="PANTHER" id="PTHR34387">
    <property type="entry name" value="SLR1258 PROTEIN"/>
    <property type="match status" value="1"/>
</dbReference>
<dbReference type="Gene3D" id="3.30.110.170">
    <property type="entry name" value="Protein of unknown function (DUF541), domain 1"/>
    <property type="match status" value="1"/>
</dbReference>